<proteinExistence type="inferred from homology"/>
<dbReference type="EMBL" id="MWQN01000002">
    <property type="protein sequence ID" value="OPC78634.1"/>
    <property type="molecule type" value="Genomic_DNA"/>
</dbReference>
<dbReference type="InterPro" id="IPR036396">
    <property type="entry name" value="Cyt_P450_sf"/>
</dbReference>
<evidence type="ECO:0000313" key="8">
    <source>
        <dbReference type="EMBL" id="OPC78634.1"/>
    </source>
</evidence>
<dbReference type="PANTHER" id="PTHR46696">
    <property type="entry name" value="P450, PUTATIVE (EUROFUNG)-RELATED"/>
    <property type="match status" value="1"/>
</dbReference>
<protein>
    <recommendedName>
        <fullName evidence="10">Cytochrome P450</fullName>
    </recommendedName>
</protein>
<dbReference type="GO" id="GO:0004497">
    <property type="term" value="F:monooxygenase activity"/>
    <property type="evidence" value="ECO:0007669"/>
    <property type="project" value="UniProtKB-KW"/>
</dbReference>
<dbReference type="SUPFAM" id="SSF48264">
    <property type="entry name" value="Cytochrome P450"/>
    <property type="match status" value="1"/>
</dbReference>
<dbReference type="STRING" id="159449.B4N89_31145"/>
<evidence type="ECO:0000256" key="7">
    <source>
        <dbReference type="RuleBase" id="RU000461"/>
    </source>
</evidence>
<keyword evidence="4 7" id="KW-0560">Oxidoreductase</keyword>
<dbReference type="InterPro" id="IPR002397">
    <property type="entry name" value="Cyt_P450_B"/>
</dbReference>
<name>A0A1T3NPF1_9ACTN</name>
<dbReference type="RefSeq" id="WP_078979837.1">
    <property type="nucleotide sequence ID" value="NZ_MWQN01000002.1"/>
</dbReference>
<keyword evidence="3 7" id="KW-0479">Metal-binding</keyword>
<accession>A0A1T3NPF1</accession>
<keyword evidence="2 7" id="KW-0349">Heme</keyword>
<gene>
    <name evidence="8" type="ORF">B4N89_31145</name>
</gene>
<evidence type="ECO:0000256" key="2">
    <source>
        <dbReference type="ARBA" id="ARBA00022617"/>
    </source>
</evidence>
<dbReference type="Proteomes" id="UP000190037">
    <property type="component" value="Unassembled WGS sequence"/>
</dbReference>
<evidence type="ECO:0000313" key="9">
    <source>
        <dbReference type="Proteomes" id="UP000190037"/>
    </source>
</evidence>
<dbReference type="PRINTS" id="PR00385">
    <property type="entry name" value="P450"/>
</dbReference>
<dbReference type="AlphaFoldDB" id="A0A1T3NPF1"/>
<dbReference type="CDD" id="cd20625">
    <property type="entry name" value="CYP164-like"/>
    <property type="match status" value="1"/>
</dbReference>
<comment type="caution">
    <text evidence="8">The sequence shown here is derived from an EMBL/GenBank/DDBJ whole genome shotgun (WGS) entry which is preliminary data.</text>
</comment>
<evidence type="ECO:0000256" key="4">
    <source>
        <dbReference type="ARBA" id="ARBA00023002"/>
    </source>
</evidence>
<evidence type="ECO:0000256" key="6">
    <source>
        <dbReference type="ARBA" id="ARBA00023033"/>
    </source>
</evidence>
<dbReference type="GO" id="GO:0020037">
    <property type="term" value="F:heme binding"/>
    <property type="evidence" value="ECO:0007669"/>
    <property type="project" value="InterPro"/>
</dbReference>
<evidence type="ECO:0000256" key="5">
    <source>
        <dbReference type="ARBA" id="ARBA00023004"/>
    </source>
</evidence>
<dbReference type="FunFam" id="1.10.630.10:FF:000018">
    <property type="entry name" value="Cytochrome P450 monooxygenase"/>
    <property type="match status" value="1"/>
</dbReference>
<dbReference type="OrthoDB" id="5500002at2"/>
<evidence type="ECO:0000256" key="1">
    <source>
        <dbReference type="ARBA" id="ARBA00010617"/>
    </source>
</evidence>
<keyword evidence="5 7" id="KW-0408">Iron</keyword>
<reference evidence="8 9" key="1">
    <citation type="submission" date="2017-03" db="EMBL/GenBank/DDBJ databases">
        <title>Draft genome sequence of Streptomyces scabrisporus NF3, endophyte isolated from Amphipterygium adstringens.</title>
        <authorList>
            <person name="Vazquez M."/>
            <person name="Ceapa C.D."/>
            <person name="Rodriguez Luna D."/>
            <person name="Sanchez Esquivel S."/>
        </authorList>
    </citation>
    <scope>NUCLEOTIDE SEQUENCE [LARGE SCALE GENOMIC DNA]</scope>
    <source>
        <strain evidence="8 9">NF3</strain>
    </source>
</reference>
<evidence type="ECO:0008006" key="10">
    <source>
        <dbReference type="Google" id="ProtNLM"/>
    </source>
</evidence>
<organism evidence="8 9">
    <name type="scientific">Embleya scabrispora</name>
    <dbReference type="NCBI Taxonomy" id="159449"/>
    <lineage>
        <taxon>Bacteria</taxon>
        <taxon>Bacillati</taxon>
        <taxon>Actinomycetota</taxon>
        <taxon>Actinomycetes</taxon>
        <taxon>Kitasatosporales</taxon>
        <taxon>Streptomycetaceae</taxon>
        <taxon>Embleya</taxon>
    </lineage>
</organism>
<dbReference type="GO" id="GO:0016705">
    <property type="term" value="F:oxidoreductase activity, acting on paired donors, with incorporation or reduction of molecular oxygen"/>
    <property type="evidence" value="ECO:0007669"/>
    <property type="project" value="InterPro"/>
</dbReference>
<dbReference type="Pfam" id="PF00067">
    <property type="entry name" value="p450"/>
    <property type="match status" value="1"/>
</dbReference>
<comment type="similarity">
    <text evidence="1 7">Belongs to the cytochrome P450 family.</text>
</comment>
<evidence type="ECO:0000256" key="3">
    <source>
        <dbReference type="ARBA" id="ARBA00022723"/>
    </source>
</evidence>
<dbReference type="InterPro" id="IPR001128">
    <property type="entry name" value="Cyt_P450"/>
</dbReference>
<keyword evidence="9" id="KW-1185">Reference proteome</keyword>
<keyword evidence="6 7" id="KW-0503">Monooxygenase</keyword>
<dbReference type="InterPro" id="IPR017972">
    <property type="entry name" value="Cyt_P450_CS"/>
</dbReference>
<dbReference type="PANTHER" id="PTHR46696:SF1">
    <property type="entry name" value="CYTOCHROME P450 YJIB-RELATED"/>
    <property type="match status" value="1"/>
</dbReference>
<sequence length="407" mass="44122">MDATAIVELLGAPETRADPYPLYEQAHRLGPVARVSDMLVLVTGYAAVDRVLRDRDFGVIDRELTATMYGDSPEPPSLELFGRSILQTNLPAHTRMRAPIAAVFTPRRIAAMRPAVERAVDRLLDDLAEAGRGGEPVDFMDRFAFPLPVGVICELLGVPEADRHRFRGSAHDLMTAIEFMTVERDLTAADRAAVELQGYFEELVARRRAHPSADLVGALVARRDADPDGGITDAELIANLVLLLVAGFETTTNLLGNGLALLFGHDGARTALTEGTLPPGDFVEEVLRYDSPVQLTSRIALRDGLEIEGVAVPRFGEVLLLIGAANRDPVRFPEPQRFDPWRAEIAPLSFGAGIHYCVGAMLARLEATVAFPRLLARFPALAQAPGAVRDDRLLLRGYGELPVAVGG</sequence>
<dbReference type="PRINTS" id="PR00359">
    <property type="entry name" value="BP450"/>
</dbReference>
<dbReference type="PROSITE" id="PS00086">
    <property type="entry name" value="CYTOCHROME_P450"/>
    <property type="match status" value="1"/>
</dbReference>
<dbReference type="Gene3D" id="1.10.630.10">
    <property type="entry name" value="Cytochrome P450"/>
    <property type="match status" value="1"/>
</dbReference>
<dbReference type="GO" id="GO:0005506">
    <property type="term" value="F:iron ion binding"/>
    <property type="evidence" value="ECO:0007669"/>
    <property type="project" value="InterPro"/>
</dbReference>